<keyword evidence="1" id="KW-1277">Toxin-antitoxin system</keyword>
<evidence type="ECO:0000313" key="3">
    <source>
        <dbReference type="Proteomes" id="UP001500279"/>
    </source>
</evidence>
<keyword evidence="3" id="KW-1185">Reference proteome</keyword>
<evidence type="ECO:0000256" key="1">
    <source>
        <dbReference type="ARBA" id="ARBA00022649"/>
    </source>
</evidence>
<dbReference type="InterPro" id="IPR007712">
    <property type="entry name" value="RelE/ParE_toxin"/>
</dbReference>
<dbReference type="InterPro" id="IPR035093">
    <property type="entry name" value="RelE/ParE_toxin_dom_sf"/>
</dbReference>
<dbReference type="Gene3D" id="3.30.2310.20">
    <property type="entry name" value="RelE-like"/>
    <property type="match status" value="1"/>
</dbReference>
<evidence type="ECO:0000313" key="2">
    <source>
        <dbReference type="EMBL" id="GAA0742425.1"/>
    </source>
</evidence>
<dbReference type="EMBL" id="BAAAEW010000004">
    <property type="protein sequence ID" value="GAA0742425.1"/>
    <property type="molecule type" value="Genomic_DNA"/>
</dbReference>
<dbReference type="Proteomes" id="UP001500279">
    <property type="component" value="Unassembled WGS sequence"/>
</dbReference>
<organism evidence="2 3">
    <name type="scientific">Ideonella azotifigens</name>
    <dbReference type="NCBI Taxonomy" id="513160"/>
    <lineage>
        <taxon>Bacteria</taxon>
        <taxon>Pseudomonadati</taxon>
        <taxon>Pseudomonadota</taxon>
        <taxon>Betaproteobacteria</taxon>
        <taxon>Burkholderiales</taxon>
        <taxon>Sphaerotilaceae</taxon>
        <taxon>Ideonella</taxon>
    </lineage>
</organism>
<dbReference type="Pfam" id="PF05016">
    <property type="entry name" value="ParE_toxin"/>
    <property type="match status" value="1"/>
</dbReference>
<accession>A0ABN1JLY1</accession>
<proteinExistence type="predicted"/>
<name>A0ABN1JLY1_9BURK</name>
<protein>
    <submittedName>
        <fullName evidence="2">Type II toxin-antitoxin system RelE/ParE family toxin</fullName>
    </submittedName>
</protein>
<gene>
    <name evidence="2" type="ORF">GCM10009107_05950</name>
</gene>
<sequence>MSQFEVVILPDAEAEIAGAFQWYRERNPLAAEAFRTEALDCIDALADSAEKWKKDDDGTHHCLLRRFPYTVFYAIEGNVVFVLAVSHQRREPGYWRDR</sequence>
<comment type="caution">
    <text evidence="2">The sequence shown here is derived from an EMBL/GenBank/DDBJ whole genome shotgun (WGS) entry which is preliminary data.</text>
</comment>
<reference evidence="2 3" key="1">
    <citation type="journal article" date="2019" name="Int. J. Syst. Evol. Microbiol.">
        <title>The Global Catalogue of Microorganisms (GCM) 10K type strain sequencing project: providing services to taxonomists for standard genome sequencing and annotation.</title>
        <authorList>
            <consortium name="The Broad Institute Genomics Platform"/>
            <consortium name="The Broad Institute Genome Sequencing Center for Infectious Disease"/>
            <person name="Wu L."/>
            <person name="Ma J."/>
        </authorList>
    </citation>
    <scope>NUCLEOTIDE SEQUENCE [LARGE SCALE GENOMIC DNA]</scope>
    <source>
        <strain evidence="2 3">JCM 15503</strain>
    </source>
</reference>
<dbReference type="RefSeq" id="WP_170201216.1">
    <property type="nucleotide sequence ID" value="NZ_BAAAEW010000004.1"/>
</dbReference>